<dbReference type="Proteomes" id="UP000772434">
    <property type="component" value="Unassembled WGS sequence"/>
</dbReference>
<evidence type="ECO:0000256" key="3">
    <source>
        <dbReference type="SAM" id="SignalP"/>
    </source>
</evidence>
<organism evidence="4 5">
    <name type="scientific">Rhodocollybia butyracea</name>
    <dbReference type="NCBI Taxonomy" id="206335"/>
    <lineage>
        <taxon>Eukaryota</taxon>
        <taxon>Fungi</taxon>
        <taxon>Dikarya</taxon>
        <taxon>Basidiomycota</taxon>
        <taxon>Agaricomycotina</taxon>
        <taxon>Agaricomycetes</taxon>
        <taxon>Agaricomycetidae</taxon>
        <taxon>Agaricales</taxon>
        <taxon>Marasmiineae</taxon>
        <taxon>Omphalotaceae</taxon>
        <taxon>Rhodocollybia</taxon>
    </lineage>
</organism>
<evidence type="ECO:0000256" key="2">
    <source>
        <dbReference type="SAM" id="Phobius"/>
    </source>
</evidence>
<keyword evidence="2" id="KW-1133">Transmembrane helix</keyword>
<dbReference type="EMBL" id="JADNRY010000206">
    <property type="protein sequence ID" value="KAF9061348.1"/>
    <property type="molecule type" value="Genomic_DNA"/>
</dbReference>
<feature type="region of interest" description="Disordered" evidence="1">
    <location>
        <begin position="241"/>
        <end position="280"/>
    </location>
</feature>
<feature type="signal peptide" evidence="3">
    <location>
        <begin position="1"/>
        <end position="20"/>
    </location>
</feature>
<sequence length="280" mass="29670">MQYSVLYIVSWFAAVAGALSISFPSGTMEALKPLNISWKHDKNADAPFFLEKTKLDEPGGPGQPDSEYVDNSSAAEGTSSIVFDKPGLFEVVAIDAQNHAHLFTTEVAVQSPTSSISTTSTTTIVRVPTSPSVPSPVPSLGIITTSDATEEQAASVAGGIAGGITGLVLLSIAFILWWRLNRSKKAALWIPCPFCSTSSTLPSYSLVPKAISPTEPRAQMPLQGRVKESLRTAVALPRTRKERLAANGVHDNGDDTAVDIDGDTTEVSEPPPTYTSECHA</sequence>
<keyword evidence="5" id="KW-1185">Reference proteome</keyword>
<keyword evidence="2" id="KW-0472">Membrane</keyword>
<name>A0A9P5PDC3_9AGAR</name>
<keyword evidence="3" id="KW-0732">Signal</keyword>
<dbReference type="AlphaFoldDB" id="A0A9P5PDC3"/>
<gene>
    <name evidence="4" type="ORF">BDP27DRAFT_1338313</name>
</gene>
<feature type="compositionally biased region" description="Acidic residues" evidence="1">
    <location>
        <begin position="254"/>
        <end position="266"/>
    </location>
</feature>
<proteinExistence type="predicted"/>
<feature type="transmembrane region" description="Helical" evidence="2">
    <location>
        <begin position="156"/>
        <end position="178"/>
    </location>
</feature>
<dbReference type="OrthoDB" id="3061965at2759"/>
<evidence type="ECO:0000313" key="5">
    <source>
        <dbReference type="Proteomes" id="UP000772434"/>
    </source>
</evidence>
<evidence type="ECO:0000256" key="1">
    <source>
        <dbReference type="SAM" id="MobiDB-lite"/>
    </source>
</evidence>
<keyword evidence="2" id="KW-0812">Transmembrane</keyword>
<accession>A0A9P5PDC3</accession>
<feature type="chain" id="PRO_5040441314" evidence="3">
    <location>
        <begin position="21"/>
        <end position="280"/>
    </location>
</feature>
<evidence type="ECO:0000313" key="4">
    <source>
        <dbReference type="EMBL" id="KAF9061348.1"/>
    </source>
</evidence>
<comment type="caution">
    <text evidence="4">The sequence shown here is derived from an EMBL/GenBank/DDBJ whole genome shotgun (WGS) entry which is preliminary data.</text>
</comment>
<reference evidence="4" key="1">
    <citation type="submission" date="2020-11" db="EMBL/GenBank/DDBJ databases">
        <authorList>
            <consortium name="DOE Joint Genome Institute"/>
            <person name="Ahrendt S."/>
            <person name="Riley R."/>
            <person name="Andreopoulos W."/>
            <person name="Labutti K."/>
            <person name="Pangilinan J."/>
            <person name="Ruiz-Duenas F.J."/>
            <person name="Barrasa J.M."/>
            <person name="Sanchez-Garcia M."/>
            <person name="Camarero S."/>
            <person name="Miyauchi S."/>
            <person name="Serrano A."/>
            <person name="Linde D."/>
            <person name="Babiker R."/>
            <person name="Drula E."/>
            <person name="Ayuso-Fernandez I."/>
            <person name="Pacheco R."/>
            <person name="Padilla G."/>
            <person name="Ferreira P."/>
            <person name="Barriuso J."/>
            <person name="Kellner H."/>
            <person name="Castanera R."/>
            <person name="Alfaro M."/>
            <person name="Ramirez L."/>
            <person name="Pisabarro A.G."/>
            <person name="Kuo A."/>
            <person name="Tritt A."/>
            <person name="Lipzen A."/>
            <person name="He G."/>
            <person name="Yan M."/>
            <person name="Ng V."/>
            <person name="Cullen D."/>
            <person name="Martin F."/>
            <person name="Rosso M.-N."/>
            <person name="Henrissat B."/>
            <person name="Hibbett D."/>
            <person name="Martinez A.T."/>
            <person name="Grigoriev I.V."/>
        </authorList>
    </citation>
    <scope>NUCLEOTIDE SEQUENCE</scope>
    <source>
        <strain evidence="4">AH 40177</strain>
    </source>
</reference>
<protein>
    <submittedName>
        <fullName evidence="4">Uncharacterized protein</fullName>
    </submittedName>
</protein>